<feature type="region of interest" description="Disordered" evidence="1">
    <location>
        <begin position="44"/>
        <end position="74"/>
    </location>
</feature>
<evidence type="ECO:0000313" key="3">
    <source>
        <dbReference type="Proteomes" id="UP000236413"/>
    </source>
</evidence>
<dbReference type="RefSeq" id="WP_103231208.1">
    <property type="nucleotide sequence ID" value="NZ_PPEG02000013.1"/>
</dbReference>
<dbReference type="Proteomes" id="UP000236413">
    <property type="component" value="Unassembled WGS sequence"/>
</dbReference>
<protein>
    <submittedName>
        <fullName evidence="2">Uncharacterized protein</fullName>
    </submittedName>
</protein>
<organism evidence="2 3">
    <name type="scientific">Chryseobacterium viscerum</name>
    <dbReference type="NCBI Taxonomy" id="1037377"/>
    <lineage>
        <taxon>Bacteria</taxon>
        <taxon>Pseudomonadati</taxon>
        <taxon>Bacteroidota</taxon>
        <taxon>Flavobacteriia</taxon>
        <taxon>Flavobacteriales</taxon>
        <taxon>Weeksellaceae</taxon>
        <taxon>Chryseobacterium group</taxon>
        <taxon>Chryseobacterium</taxon>
    </lineage>
</organism>
<dbReference type="EMBL" id="PPEG02000013">
    <property type="protein sequence ID" value="PWN58113.1"/>
    <property type="molecule type" value="Genomic_DNA"/>
</dbReference>
<dbReference type="AlphaFoldDB" id="A0A316WCQ6"/>
<evidence type="ECO:0000256" key="1">
    <source>
        <dbReference type="SAM" id="MobiDB-lite"/>
    </source>
</evidence>
<evidence type="ECO:0000313" key="2">
    <source>
        <dbReference type="EMBL" id="PWN58113.1"/>
    </source>
</evidence>
<name>A0A316WCQ6_9FLAO</name>
<reference evidence="2 3" key="1">
    <citation type="submission" date="2018-04" db="EMBL/GenBank/DDBJ databases">
        <title>Chryseobacterium oncorhynchi 701B-08T from rainbow trout, and Chryseobacterium viscerum 687B-08T from diseased fish.</title>
        <authorList>
            <person name="Jeong J.-J."/>
            <person name="Lee Y.J."/>
            <person name="Pathiraja D."/>
            <person name="Park B."/>
            <person name="Choi I.-G."/>
            <person name="Kim K.D."/>
        </authorList>
    </citation>
    <scope>NUCLEOTIDE SEQUENCE [LARGE SCALE GENOMIC DNA]</scope>
    <source>
        <strain evidence="2 3">687B-08</strain>
    </source>
</reference>
<proteinExistence type="predicted"/>
<accession>A0A316WCQ6</accession>
<sequence>MKKFIPLFSITIASVFMQNCTHRDEEINVRDDRSDQIEKTMMMMKGDSAKTSEEIVDPDPPVRDGDNWRLVPNN</sequence>
<gene>
    <name evidence="2" type="ORF">C1634_024375</name>
</gene>
<comment type="caution">
    <text evidence="2">The sequence shown here is derived from an EMBL/GenBank/DDBJ whole genome shotgun (WGS) entry which is preliminary data.</text>
</comment>